<proteinExistence type="predicted"/>
<keyword evidence="1 2" id="KW-0807">Transducer</keyword>
<name>A0A395VAL3_9FIRM</name>
<reference evidence="5 6" key="1">
    <citation type="submission" date="2018-08" db="EMBL/GenBank/DDBJ databases">
        <title>A genome reference for cultivated species of the human gut microbiota.</title>
        <authorList>
            <person name="Zou Y."/>
            <person name="Xue W."/>
            <person name="Luo G."/>
        </authorList>
    </citation>
    <scope>NUCLEOTIDE SEQUENCE [LARGE SCALE GENOMIC DNA]</scope>
    <source>
        <strain evidence="5 6">AF22-12AC</strain>
    </source>
</reference>
<gene>
    <name evidence="5" type="ORF">DWX93_09920</name>
</gene>
<keyword evidence="3" id="KW-0812">Transmembrane</keyword>
<organism evidence="5 6">
    <name type="scientific">Roseburia hominis</name>
    <dbReference type="NCBI Taxonomy" id="301301"/>
    <lineage>
        <taxon>Bacteria</taxon>
        <taxon>Bacillati</taxon>
        <taxon>Bacillota</taxon>
        <taxon>Clostridia</taxon>
        <taxon>Lachnospirales</taxon>
        <taxon>Lachnospiraceae</taxon>
        <taxon>Roseburia</taxon>
    </lineage>
</organism>
<dbReference type="InterPro" id="IPR004089">
    <property type="entry name" value="MCPsignal_dom"/>
</dbReference>
<dbReference type="SMART" id="SM00283">
    <property type="entry name" value="MA"/>
    <property type="match status" value="1"/>
</dbReference>
<dbReference type="AlphaFoldDB" id="A0A395VAL3"/>
<comment type="caution">
    <text evidence="5">The sequence shown here is derived from an EMBL/GenBank/DDBJ whole genome shotgun (WGS) entry which is preliminary data.</text>
</comment>
<sequence>MNDSRELTLQERSTKRANYCLMLTVLIISIYMMFLFIGTILQGNHALFRLFVIAGMIALPAAVSTLFYFFNPVSIRYRNVAITCFLIIYEVSCLSSKLFVYNLFMIPVLVALLMYFDLKLEICSGVLNMICCILNGFYSIHVLGTNSLAERNLIFVICSIIIVINTITCLASRVAVLHNTEELSELEAHKKKQEDMMNSIVTVGTSVNESTQSIHALIEEMTEATGCVSQAMGDITVSMESTVGSIQEQASMTGRIQDIIADTVSIADALTNISQSSGKNVATGQTLVSSIVTQTAEVESENKLVKENMTALQAHTQDMLKIISIIQQISAQTNLLALNATIEAARAGEAGRGFAVVAEEIRMLSEQTKQSTENIEEIITKLNKNAGDTIASMDHVMDKIGNQVSMIHDIEENFSGIRSGLTGLEQNAAAISEKTRILKETNTMLVDETNTLSSTSEEISASAEETNAMCTDNAERFKSVNNVIAELAAEAGKMNGFIEEYHRLHDVDTSDQAAMSQPALHTA</sequence>
<dbReference type="PANTHER" id="PTHR32089">
    <property type="entry name" value="METHYL-ACCEPTING CHEMOTAXIS PROTEIN MCPB"/>
    <property type="match status" value="1"/>
</dbReference>
<feature type="transmembrane region" description="Helical" evidence="3">
    <location>
        <begin position="153"/>
        <end position="176"/>
    </location>
</feature>
<evidence type="ECO:0000259" key="4">
    <source>
        <dbReference type="PROSITE" id="PS50111"/>
    </source>
</evidence>
<dbReference type="RefSeq" id="WP_118097512.1">
    <property type="nucleotide sequence ID" value="NZ_JBGKKV010000003.1"/>
</dbReference>
<dbReference type="Gene3D" id="1.10.287.950">
    <property type="entry name" value="Methyl-accepting chemotaxis protein"/>
    <property type="match status" value="1"/>
</dbReference>
<feature type="transmembrane region" description="Helical" evidence="3">
    <location>
        <begin position="20"/>
        <end position="41"/>
    </location>
</feature>
<accession>A0A395VAL3</accession>
<dbReference type="GO" id="GO:0007165">
    <property type="term" value="P:signal transduction"/>
    <property type="evidence" value="ECO:0007669"/>
    <property type="project" value="UniProtKB-KW"/>
</dbReference>
<feature type="transmembrane region" description="Helical" evidence="3">
    <location>
        <begin position="123"/>
        <end position="141"/>
    </location>
</feature>
<dbReference type="EMBL" id="QRVL01000007">
    <property type="protein sequence ID" value="RGS40425.1"/>
    <property type="molecule type" value="Genomic_DNA"/>
</dbReference>
<dbReference type="SUPFAM" id="SSF58104">
    <property type="entry name" value="Methyl-accepting chemotaxis protein (MCP) signaling domain"/>
    <property type="match status" value="1"/>
</dbReference>
<dbReference type="Pfam" id="PF00015">
    <property type="entry name" value="MCPsignal"/>
    <property type="match status" value="1"/>
</dbReference>
<feature type="domain" description="Methyl-accepting transducer" evidence="4">
    <location>
        <begin position="217"/>
        <end position="467"/>
    </location>
</feature>
<evidence type="ECO:0000313" key="5">
    <source>
        <dbReference type="EMBL" id="RGS40425.1"/>
    </source>
</evidence>
<evidence type="ECO:0000256" key="3">
    <source>
        <dbReference type="SAM" id="Phobius"/>
    </source>
</evidence>
<feature type="transmembrane region" description="Helical" evidence="3">
    <location>
        <begin position="98"/>
        <end position="116"/>
    </location>
</feature>
<evidence type="ECO:0000313" key="6">
    <source>
        <dbReference type="Proteomes" id="UP000266172"/>
    </source>
</evidence>
<feature type="transmembrane region" description="Helical" evidence="3">
    <location>
        <begin position="47"/>
        <end position="70"/>
    </location>
</feature>
<dbReference type="GO" id="GO:0016020">
    <property type="term" value="C:membrane"/>
    <property type="evidence" value="ECO:0007669"/>
    <property type="project" value="InterPro"/>
</dbReference>
<dbReference type="PROSITE" id="PS50111">
    <property type="entry name" value="CHEMOTAXIS_TRANSDUC_2"/>
    <property type="match status" value="1"/>
</dbReference>
<evidence type="ECO:0000256" key="1">
    <source>
        <dbReference type="ARBA" id="ARBA00023224"/>
    </source>
</evidence>
<dbReference type="PANTHER" id="PTHR32089:SF112">
    <property type="entry name" value="LYSOZYME-LIKE PROTEIN-RELATED"/>
    <property type="match status" value="1"/>
</dbReference>
<dbReference type="Proteomes" id="UP000266172">
    <property type="component" value="Unassembled WGS sequence"/>
</dbReference>
<protein>
    <recommendedName>
        <fullName evidence="4">Methyl-accepting transducer domain-containing protein</fullName>
    </recommendedName>
</protein>
<keyword evidence="3" id="KW-0472">Membrane</keyword>
<evidence type="ECO:0000256" key="2">
    <source>
        <dbReference type="PROSITE-ProRule" id="PRU00284"/>
    </source>
</evidence>
<keyword evidence="3" id="KW-1133">Transmembrane helix</keyword>